<dbReference type="EMBL" id="JH687929">
    <property type="protein sequence ID" value="EJD34667.1"/>
    <property type="molecule type" value="Genomic_DNA"/>
</dbReference>
<organism evidence="3 4">
    <name type="scientific">Auricularia subglabra (strain TFB-10046 / SS5)</name>
    <name type="common">White-rot fungus</name>
    <name type="synonym">Auricularia delicata (strain TFB10046)</name>
    <dbReference type="NCBI Taxonomy" id="717982"/>
    <lineage>
        <taxon>Eukaryota</taxon>
        <taxon>Fungi</taxon>
        <taxon>Dikarya</taxon>
        <taxon>Basidiomycota</taxon>
        <taxon>Agaricomycotina</taxon>
        <taxon>Agaricomycetes</taxon>
        <taxon>Auriculariales</taxon>
        <taxon>Auriculariaceae</taxon>
        <taxon>Auricularia</taxon>
    </lineage>
</organism>
<protein>
    <recommendedName>
        <fullName evidence="2">LysM domain-containing protein</fullName>
    </recommendedName>
</protein>
<dbReference type="SUPFAM" id="SSF54106">
    <property type="entry name" value="LysM domain"/>
    <property type="match status" value="1"/>
</dbReference>
<dbReference type="Proteomes" id="UP000006514">
    <property type="component" value="Unassembled WGS sequence"/>
</dbReference>
<dbReference type="OrthoDB" id="2107166at2759"/>
<evidence type="ECO:0000313" key="3">
    <source>
        <dbReference type="EMBL" id="EJD34667.1"/>
    </source>
</evidence>
<evidence type="ECO:0000259" key="2">
    <source>
        <dbReference type="PROSITE" id="PS51782"/>
    </source>
</evidence>
<dbReference type="InterPro" id="IPR045030">
    <property type="entry name" value="LYSM1-4"/>
</dbReference>
<dbReference type="KEGG" id="adl:AURDEDRAFT_117602"/>
<feature type="region of interest" description="Disordered" evidence="1">
    <location>
        <begin position="53"/>
        <end position="78"/>
    </location>
</feature>
<dbReference type="CDD" id="cd00118">
    <property type="entry name" value="LysM"/>
    <property type="match status" value="1"/>
</dbReference>
<evidence type="ECO:0000256" key="1">
    <source>
        <dbReference type="SAM" id="MobiDB-lite"/>
    </source>
</evidence>
<dbReference type="Gene3D" id="3.10.350.10">
    <property type="entry name" value="LysM domain"/>
    <property type="match status" value="1"/>
</dbReference>
<dbReference type="InterPro" id="IPR036779">
    <property type="entry name" value="LysM_dom_sf"/>
</dbReference>
<name>J0WQ88_AURST</name>
<dbReference type="AlphaFoldDB" id="J0WQ88"/>
<proteinExistence type="predicted"/>
<feature type="compositionally biased region" description="Pro residues" evidence="1">
    <location>
        <begin position="62"/>
        <end position="78"/>
    </location>
</feature>
<reference evidence="4" key="1">
    <citation type="journal article" date="2012" name="Science">
        <title>The Paleozoic origin of enzymatic lignin decomposition reconstructed from 31 fungal genomes.</title>
        <authorList>
            <person name="Floudas D."/>
            <person name="Binder M."/>
            <person name="Riley R."/>
            <person name="Barry K."/>
            <person name="Blanchette R.A."/>
            <person name="Henrissat B."/>
            <person name="Martinez A.T."/>
            <person name="Otillar R."/>
            <person name="Spatafora J.W."/>
            <person name="Yadav J.S."/>
            <person name="Aerts A."/>
            <person name="Benoit I."/>
            <person name="Boyd A."/>
            <person name="Carlson A."/>
            <person name="Copeland A."/>
            <person name="Coutinho P.M."/>
            <person name="de Vries R.P."/>
            <person name="Ferreira P."/>
            <person name="Findley K."/>
            <person name="Foster B."/>
            <person name="Gaskell J."/>
            <person name="Glotzer D."/>
            <person name="Gorecki P."/>
            <person name="Heitman J."/>
            <person name="Hesse C."/>
            <person name="Hori C."/>
            <person name="Igarashi K."/>
            <person name="Jurgens J.A."/>
            <person name="Kallen N."/>
            <person name="Kersten P."/>
            <person name="Kohler A."/>
            <person name="Kuees U."/>
            <person name="Kumar T.K.A."/>
            <person name="Kuo A."/>
            <person name="LaButti K."/>
            <person name="Larrondo L.F."/>
            <person name="Lindquist E."/>
            <person name="Ling A."/>
            <person name="Lombard V."/>
            <person name="Lucas S."/>
            <person name="Lundell T."/>
            <person name="Martin R."/>
            <person name="McLaughlin D.J."/>
            <person name="Morgenstern I."/>
            <person name="Morin E."/>
            <person name="Murat C."/>
            <person name="Nagy L.G."/>
            <person name="Nolan M."/>
            <person name="Ohm R.A."/>
            <person name="Patyshakuliyeva A."/>
            <person name="Rokas A."/>
            <person name="Ruiz-Duenas F.J."/>
            <person name="Sabat G."/>
            <person name="Salamov A."/>
            <person name="Samejima M."/>
            <person name="Schmutz J."/>
            <person name="Slot J.C."/>
            <person name="St John F."/>
            <person name="Stenlid J."/>
            <person name="Sun H."/>
            <person name="Sun S."/>
            <person name="Syed K."/>
            <person name="Tsang A."/>
            <person name="Wiebenga A."/>
            <person name="Young D."/>
            <person name="Pisabarro A."/>
            <person name="Eastwood D.C."/>
            <person name="Martin F."/>
            <person name="Cullen D."/>
            <person name="Grigoriev I.V."/>
            <person name="Hibbett D.S."/>
        </authorList>
    </citation>
    <scope>NUCLEOTIDE SEQUENCE [LARGE SCALE GENOMIC DNA]</scope>
    <source>
        <strain evidence="4">TFB10046</strain>
    </source>
</reference>
<gene>
    <name evidence="3" type="ORF">AURDEDRAFT_117602</name>
</gene>
<dbReference type="InterPro" id="IPR018392">
    <property type="entry name" value="LysM"/>
</dbReference>
<evidence type="ECO:0000313" key="4">
    <source>
        <dbReference type="Proteomes" id="UP000006514"/>
    </source>
</evidence>
<keyword evidence="4" id="KW-1185">Reference proteome</keyword>
<dbReference type="PANTHER" id="PTHR20932:SF8">
    <property type="entry name" value="LD22649P"/>
    <property type="match status" value="1"/>
</dbReference>
<sequence>MDLRADRAALVVVPQNVRRRDQPRPRARRRLGVRYKSAPRRLYVLIHDPPTVDVTHDAHPLSQPPSPAASPPPSPPPRITHQVARGDSLAGVALRYGVSVSALRRANGLWASDSIHLRAALVIPDGREPVPLPKPRRSVEHGHVRTSTELPLPSAADVVSSFSLTLPRLRLSLDPSESDAEHELLPLSLSARRRKSRPQLSMTAAPAPTNKQPSPIRGMVLPRAGE</sequence>
<dbReference type="eggNOG" id="ENOG502SBZ1">
    <property type="taxonomic scope" value="Eukaryota"/>
</dbReference>
<feature type="region of interest" description="Disordered" evidence="1">
    <location>
        <begin position="175"/>
        <end position="226"/>
    </location>
</feature>
<dbReference type="Pfam" id="PF01476">
    <property type="entry name" value="LysM"/>
    <property type="match status" value="1"/>
</dbReference>
<feature type="domain" description="LysM" evidence="2">
    <location>
        <begin position="79"/>
        <end position="123"/>
    </location>
</feature>
<dbReference type="InParanoid" id="J0WQ88"/>
<accession>J0WQ88</accession>
<dbReference type="PANTHER" id="PTHR20932">
    <property type="entry name" value="LYSM AND PUTATIVE PEPTIDOGLYCAN-BINDING DOMAIN-CONTAINING PROTEIN"/>
    <property type="match status" value="1"/>
</dbReference>
<dbReference type="SMART" id="SM00257">
    <property type="entry name" value="LysM"/>
    <property type="match status" value="1"/>
</dbReference>
<dbReference type="PROSITE" id="PS51782">
    <property type="entry name" value="LYSM"/>
    <property type="match status" value="1"/>
</dbReference>